<dbReference type="Proteomes" id="UP000321337">
    <property type="component" value="Unassembled WGS sequence"/>
</dbReference>
<evidence type="ECO:0000256" key="1">
    <source>
        <dbReference type="ARBA" id="ARBA00009981"/>
    </source>
</evidence>
<organism evidence="3 4">
    <name type="scientific">Sulfuriferula plumbiphila</name>
    <dbReference type="NCBI Taxonomy" id="171865"/>
    <lineage>
        <taxon>Bacteria</taxon>
        <taxon>Pseudomonadati</taxon>
        <taxon>Pseudomonadota</taxon>
        <taxon>Betaproteobacteria</taxon>
        <taxon>Nitrosomonadales</taxon>
        <taxon>Sulfuricellaceae</taxon>
        <taxon>Sulfuriferula</taxon>
    </lineage>
</organism>
<reference evidence="3 4" key="1">
    <citation type="submission" date="2019-07" db="EMBL/GenBank/DDBJ databases">
        <title>Whole genome shotgun sequence of Thiobacillus plumbophilus NBRC 107929.</title>
        <authorList>
            <person name="Hosoyama A."/>
            <person name="Uohara A."/>
            <person name="Ohji S."/>
            <person name="Ichikawa N."/>
        </authorList>
    </citation>
    <scope>NUCLEOTIDE SEQUENCE [LARGE SCALE GENOMIC DNA]</scope>
    <source>
        <strain evidence="3 4">NBRC 107929</strain>
    </source>
</reference>
<dbReference type="Gene3D" id="3.40.1620.10">
    <property type="entry name" value="YefM-like domain"/>
    <property type="match status" value="1"/>
</dbReference>
<accession>A0A512L6I6</accession>
<dbReference type="PANTHER" id="PTHR35377">
    <property type="entry name" value="ANTITOXIN VAPB49-RELATED-RELATED"/>
    <property type="match status" value="1"/>
</dbReference>
<gene>
    <name evidence="3" type="ORF">TPL01_12360</name>
</gene>
<name>A0A512L6I6_9PROT</name>
<dbReference type="InterPro" id="IPR051416">
    <property type="entry name" value="phD-YefM_TA_antitoxins"/>
</dbReference>
<comment type="similarity">
    <text evidence="1 2">Belongs to the phD/YefM antitoxin family.</text>
</comment>
<dbReference type="RefSeq" id="WP_147071858.1">
    <property type="nucleotide sequence ID" value="NZ_AP021884.1"/>
</dbReference>
<evidence type="ECO:0000313" key="4">
    <source>
        <dbReference type="Proteomes" id="UP000321337"/>
    </source>
</evidence>
<dbReference type="Pfam" id="PF02604">
    <property type="entry name" value="PhdYeFM_antitox"/>
    <property type="match status" value="1"/>
</dbReference>
<dbReference type="SUPFAM" id="SSF143120">
    <property type="entry name" value="YefM-like"/>
    <property type="match status" value="1"/>
</dbReference>
<dbReference type="OrthoDB" id="9800503at2"/>
<evidence type="ECO:0000313" key="3">
    <source>
        <dbReference type="EMBL" id="GEP30098.1"/>
    </source>
</evidence>
<dbReference type="NCBIfam" id="TIGR01552">
    <property type="entry name" value="phd_fam"/>
    <property type="match status" value="1"/>
</dbReference>
<comment type="function">
    <text evidence="2">Antitoxin component of a type II toxin-antitoxin (TA) system.</text>
</comment>
<proteinExistence type="inferred from homology"/>
<dbReference type="InterPro" id="IPR006442">
    <property type="entry name" value="Antitoxin_Phd/YefM"/>
</dbReference>
<dbReference type="EMBL" id="BKAD01000011">
    <property type="protein sequence ID" value="GEP30098.1"/>
    <property type="molecule type" value="Genomic_DNA"/>
</dbReference>
<evidence type="ECO:0000256" key="2">
    <source>
        <dbReference type="RuleBase" id="RU362080"/>
    </source>
</evidence>
<dbReference type="InterPro" id="IPR036165">
    <property type="entry name" value="YefM-like_sf"/>
</dbReference>
<dbReference type="AlphaFoldDB" id="A0A512L6I6"/>
<keyword evidence="4" id="KW-1185">Reference proteome</keyword>
<protein>
    <recommendedName>
        <fullName evidence="2">Antitoxin</fullName>
    </recommendedName>
</protein>
<sequence>MSTVTLAEAKAHLSHLLDQVEAGEEVVITRRGQPIARITSVEKPKHAIKSLAEFRSRMPRWRKSSAELLREMRDEGH</sequence>
<comment type="caution">
    <text evidence="3">The sequence shown here is derived from an EMBL/GenBank/DDBJ whole genome shotgun (WGS) entry which is preliminary data.</text>
</comment>